<dbReference type="RefSeq" id="WP_106646579.1">
    <property type="nucleotide sequence ID" value="NZ_BMGO01000001.1"/>
</dbReference>
<name>A0A2K9A4E9_9GAMM</name>
<sequence length="442" mass="50159">MRVIFKQAEDFEISAGFFIAAWKVWFKRFSPSHDAQRHAWKYGKMPIGLSDSSLSDLIREDRRFTLEVMARMMVPWAYRNNAQVDDTFLRDHIEFIQQTTIGYDSGSEEPAACLSDHALSLWDSMSFAEQDTYMNYAEARVQADIEVKSTDPVVLDDQGIELIGEDTYPPYIPEKNADDIEFIRALVRWIEDAPYQAYYLKKPTGEAVAGWHDRLLAFFWPKPRIGYALHYAAVDPLYYRANELAKTLERGNDWDDEWRDMAVKTATELFNVSGTPQKDVTVDNVKKVIKAAIDADENATAKMNSGWTYLAALCTAHLEGEQGRLPLISWNSRVASSVISRLDFLLAEAGVTELGGRFQNIGTVPGWGGTRPRQYTLQWPNGYRSWKTQIAASKLANQIAHILNTETKPSGEKRYRLMPLAGGGKGPWTVRGVQRVLFLDGY</sequence>
<gene>
    <name evidence="1" type="ORF">CW740_05460</name>
</gene>
<dbReference type="KEGG" id="kpd:CW740_05460"/>
<accession>A0A2K9A4E9</accession>
<organism evidence="1 2">
    <name type="scientific">Kangiella profundi</name>
    <dbReference type="NCBI Taxonomy" id="1561924"/>
    <lineage>
        <taxon>Bacteria</taxon>
        <taxon>Pseudomonadati</taxon>
        <taxon>Pseudomonadota</taxon>
        <taxon>Gammaproteobacteria</taxon>
        <taxon>Kangiellales</taxon>
        <taxon>Kangiellaceae</taxon>
        <taxon>Kangiella</taxon>
    </lineage>
</organism>
<keyword evidence="2" id="KW-1185">Reference proteome</keyword>
<evidence type="ECO:0000313" key="2">
    <source>
        <dbReference type="Proteomes" id="UP000232693"/>
    </source>
</evidence>
<proteinExistence type="predicted"/>
<dbReference type="OrthoDB" id="8748506at2"/>
<evidence type="ECO:0000313" key="1">
    <source>
        <dbReference type="EMBL" id="AUD78725.1"/>
    </source>
</evidence>
<dbReference type="AlphaFoldDB" id="A0A2K9A4E9"/>
<dbReference type="Proteomes" id="UP000232693">
    <property type="component" value="Chromosome"/>
</dbReference>
<dbReference type="EMBL" id="CP025120">
    <property type="protein sequence ID" value="AUD78725.1"/>
    <property type="molecule type" value="Genomic_DNA"/>
</dbReference>
<protein>
    <submittedName>
        <fullName evidence="1">Uncharacterized protein</fullName>
    </submittedName>
</protein>
<reference evidence="1 2" key="1">
    <citation type="submission" date="2017-12" db="EMBL/GenBank/DDBJ databases">
        <title>Kangiella profundi FT102 completed genome.</title>
        <authorList>
            <person name="Xu J."/>
            <person name="Wang J."/>
            <person name="Lu Y."/>
        </authorList>
    </citation>
    <scope>NUCLEOTIDE SEQUENCE [LARGE SCALE GENOMIC DNA]</scope>
    <source>
        <strain evidence="1 2">FT102</strain>
    </source>
</reference>